<dbReference type="EMBL" id="FM211192">
    <property type="protein sequence ID" value="CAR72274.1"/>
    <property type="molecule type" value="Genomic_DNA"/>
</dbReference>
<feature type="domain" description="Nucleoside phosphorylase" evidence="7">
    <location>
        <begin position="57"/>
        <end position="285"/>
    </location>
</feature>
<proteinExistence type="inferred from homology"/>
<keyword evidence="4" id="KW-0328">Glycosyltransferase</keyword>
<dbReference type="InterPro" id="IPR010059">
    <property type="entry name" value="Uridine_phosphorylase_euk"/>
</dbReference>
<dbReference type="Pfam" id="PF01048">
    <property type="entry name" value="PNP_UDP_1"/>
    <property type="match status" value="1"/>
</dbReference>
<organism evidence="8 9">
    <name type="scientific">Mycobacterium leprae (strain Br4923)</name>
    <dbReference type="NCBI Taxonomy" id="561304"/>
    <lineage>
        <taxon>Bacteria</taxon>
        <taxon>Bacillati</taxon>
        <taxon>Actinomycetota</taxon>
        <taxon>Actinomycetes</taxon>
        <taxon>Mycobacteriales</taxon>
        <taxon>Mycobacteriaceae</taxon>
        <taxon>Mycobacterium</taxon>
    </lineage>
</organism>
<evidence type="ECO:0000313" key="8">
    <source>
        <dbReference type="EMBL" id="CAR72274.1"/>
    </source>
</evidence>
<evidence type="ECO:0000256" key="3">
    <source>
        <dbReference type="ARBA" id="ARBA00021980"/>
    </source>
</evidence>
<evidence type="ECO:0000256" key="2">
    <source>
        <dbReference type="ARBA" id="ARBA00011888"/>
    </source>
</evidence>
<evidence type="ECO:0000259" key="7">
    <source>
        <dbReference type="Pfam" id="PF01048"/>
    </source>
</evidence>
<evidence type="ECO:0000256" key="4">
    <source>
        <dbReference type="ARBA" id="ARBA00022676"/>
    </source>
</evidence>
<dbReference type="InterPro" id="IPR018016">
    <property type="entry name" value="Nucleoside_phosphorylase_CS"/>
</dbReference>
<dbReference type="GO" id="GO:0006218">
    <property type="term" value="P:uridine catabolic process"/>
    <property type="evidence" value="ECO:0007669"/>
    <property type="project" value="TreeGrafter"/>
</dbReference>
<dbReference type="PANTHER" id="PTHR43691:SF11">
    <property type="entry name" value="FI09636P-RELATED"/>
    <property type="match status" value="1"/>
</dbReference>
<dbReference type="HOGENOM" id="CLU_054104_0_0_11"/>
<dbReference type="InterPro" id="IPR035994">
    <property type="entry name" value="Nucleoside_phosphorylase_sf"/>
</dbReference>
<dbReference type="GO" id="GO:0009166">
    <property type="term" value="P:nucleotide catabolic process"/>
    <property type="evidence" value="ECO:0007669"/>
    <property type="project" value="InterPro"/>
</dbReference>
<comment type="similarity">
    <text evidence="1">Belongs to the PNP/UDP phosphorylase family.</text>
</comment>
<dbReference type="GO" id="GO:0004850">
    <property type="term" value="F:uridine phosphorylase activity"/>
    <property type="evidence" value="ECO:0007669"/>
    <property type="project" value="UniProtKB-EC"/>
</dbReference>
<dbReference type="Proteomes" id="UP000006900">
    <property type="component" value="Chromosome"/>
</dbReference>
<evidence type="ECO:0000256" key="5">
    <source>
        <dbReference type="ARBA" id="ARBA00022679"/>
    </source>
</evidence>
<dbReference type="PROSITE" id="PS01232">
    <property type="entry name" value="PNP_UDP_1"/>
    <property type="match status" value="1"/>
</dbReference>
<dbReference type="GO" id="GO:0005829">
    <property type="term" value="C:cytosol"/>
    <property type="evidence" value="ECO:0007669"/>
    <property type="project" value="TreeGrafter"/>
</dbReference>
<dbReference type="NCBIfam" id="TIGR01719">
    <property type="entry name" value="euk_UDPppase"/>
    <property type="match status" value="1"/>
</dbReference>
<dbReference type="EC" id="2.4.2.3" evidence="2"/>
<dbReference type="AlphaFoldDB" id="A0A0H3MRW6"/>
<evidence type="ECO:0000313" key="9">
    <source>
        <dbReference type="Proteomes" id="UP000006900"/>
    </source>
</evidence>
<comment type="catalytic activity">
    <reaction evidence="6">
        <text>uridine + phosphate = alpha-D-ribose 1-phosphate + uracil</text>
        <dbReference type="Rhea" id="RHEA:24388"/>
        <dbReference type="ChEBI" id="CHEBI:16704"/>
        <dbReference type="ChEBI" id="CHEBI:17568"/>
        <dbReference type="ChEBI" id="CHEBI:43474"/>
        <dbReference type="ChEBI" id="CHEBI:57720"/>
        <dbReference type="EC" id="2.4.2.3"/>
    </reaction>
</comment>
<evidence type="ECO:0000256" key="1">
    <source>
        <dbReference type="ARBA" id="ARBA00010456"/>
    </source>
</evidence>
<name>A0A0H3MRW6_MYCLB</name>
<protein>
    <recommendedName>
        <fullName evidence="3">Uridine phosphorylase</fullName>
        <ecNumber evidence="2">2.4.2.3</ecNumber>
    </recommendedName>
</protein>
<dbReference type="PANTHER" id="PTHR43691">
    <property type="entry name" value="URIDINE PHOSPHORYLASE"/>
    <property type="match status" value="1"/>
</dbReference>
<evidence type="ECO:0000256" key="6">
    <source>
        <dbReference type="ARBA" id="ARBA00048447"/>
    </source>
</evidence>
<gene>
    <name evidence="8" type="ordered locus">MLBr02177</name>
</gene>
<dbReference type="InterPro" id="IPR000845">
    <property type="entry name" value="Nucleoside_phosphorylase_d"/>
</dbReference>
<sequence length="317" mass="35113">MRRFPCVRRIGEVEVKTENINYAFLDGVLDGSHEDVYYHFGIASSDPALDELRDVKAVILAGTRERITTFADRWSELNGGSKVSRVIAFSKEDRFVTRYTAGVLFASHGMGMASASIALQELMRLVFFLKRGDLEALDKVFWCRVGTSGGIGLPSGTVVVSSEGLMADLQPYRLLRGGDSEYWFDGCFPAGTHNAIIAANEGIDDLAMVSGRTVSGNEFFLEQFRLDGAVCFETPTTKMAWLRWLDENGVRNIEMEGAMIAGYLNHWGFPKFAMICCTLLNRLEGDQVTATPVQLHKFSEDLGAALFNYLKVSLLNA</sequence>
<dbReference type="Gene3D" id="3.40.50.1580">
    <property type="entry name" value="Nucleoside phosphorylase domain"/>
    <property type="match status" value="1"/>
</dbReference>
<dbReference type="KEGG" id="mlb:MLBr02177"/>
<accession>A0A0H3MRW6</accession>
<keyword evidence="5" id="KW-0808">Transferase</keyword>
<dbReference type="SUPFAM" id="SSF53167">
    <property type="entry name" value="Purine and uridine phosphorylases"/>
    <property type="match status" value="1"/>
</dbReference>
<reference evidence="8 9" key="1">
    <citation type="journal article" date="2009" name="Nat. Genet.">
        <title>Comparative genomic and phylogeographic analysis of Mycobacterium leprae.</title>
        <authorList>
            <person name="Monot M."/>
            <person name="Honore N."/>
            <person name="Garnier T."/>
            <person name="Zidane N."/>
            <person name="Sherafi D."/>
            <person name="Paniz-Mondolfi A."/>
            <person name="Matsuoka M."/>
            <person name="Taylor G.M."/>
            <person name="Donoghue H.D."/>
            <person name="Bouwman A."/>
            <person name="Mays S."/>
            <person name="Watson C."/>
            <person name="Lockwood D."/>
            <person name="Khamispour A."/>
            <person name="Dowlati Y."/>
            <person name="Jianping S."/>
            <person name="Rea T.H."/>
            <person name="Vera-Cabrera L."/>
            <person name="Stefani M.M."/>
            <person name="Banu S."/>
            <person name="Macdonald M."/>
            <person name="Sapkota B.R."/>
            <person name="Spencer J.S."/>
            <person name="Thomas J."/>
            <person name="Harshman K."/>
            <person name="Singh P."/>
            <person name="Busso P."/>
            <person name="Gattiker A."/>
            <person name="Rougemont J."/>
            <person name="Brennan P.J."/>
            <person name="Cole S.T."/>
        </authorList>
    </citation>
    <scope>NUCLEOTIDE SEQUENCE [LARGE SCALE GENOMIC DNA]</scope>
    <source>
        <strain evidence="9">Br4923</strain>
    </source>
</reference>